<name>A0A4V1J016_ROZAC</name>
<keyword evidence="3" id="KW-0106">Calcium</keyword>
<keyword evidence="2 6" id="KW-0812">Transmembrane</keyword>
<dbReference type="Gene3D" id="1.10.238.10">
    <property type="entry name" value="EF-hand"/>
    <property type="match status" value="1"/>
</dbReference>
<dbReference type="InterPro" id="IPR010920">
    <property type="entry name" value="LSM_dom_sf"/>
</dbReference>
<keyword evidence="5 6" id="KW-0472">Membrane</keyword>
<dbReference type="SMART" id="SM00054">
    <property type="entry name" value="EFh"/>
    <property type="match status" value="1"/>
</dbReference>
<dbReference type="Pfam" id="PF00924">
    <property type="entry name" value="MS_channel_2nd"/>
    <property type="match status" value="1"/>
</dbReference>
<evidence type="ECO:0000256" key="5">
    <source>
        <dbReference type="ARBA" id="ARBA00023136"/>
    </source>
</evidence>
<evidence type="ECO:0000313" key="9">
    <source>
        <dbReference type="Proteomes" id="UP000281549"/>
    </source>
</evidence>
<comment type="subcellular location">
    <subcellularLocation>
        <location evidence="1">Membrane</location>
    </subcellularLocation>
</comment>
<dbReference type="SUPFAM" id="SSF50182">
    <property type="entry name" value="Sm-like ribonucleoproteins"/>
    <property type="match status" value="1"/>
</dbReference>
<dbReference type="GO" id="GO:0006874">
    <property type="term" value="P:intracellular calcium ion homeostasis"/>
    <property type="evidence" value="ECO:0007669"/>
    <property type="project" value="TreeGrafter"/>
</dbReference>
<dbReference type="PROSITE" id="PS50222">
    <property type="entry name" value="EF_HAND_2"/>
    <property type="match status" value="1"/>
</dbReference>
<feature type="transmembrane region" description="Helical" evidence="6">
    <location>
        <begin position="172"/>
        <end position="189"/>
    </location>
</feature>
<dbReference type="InterPro" id="IPR023408">
    <property type="entry name" value="MscS_beta-dom_sf"/>
</dbReference>
<dbReference type="AlphaFoldDB" id="A0A4V1J016"/>
<evidence type="ECO:0000256" key="3">
    <source>
        <dbReference type="ARBA" id="ARBA00022837"/>
    </source>
</evidence>
<dbReference type="InterPro" id="IPR006685">
    <property type="entry name" value="MscS_channel_2nd"/>
</dbReference>
<evidence type="ECO:0000313" key="8">
    <source>
        <dbReference type="EMBL" id="RKP19989.1"/>
    </source>
</evidence>
<protein>
    <recommendedName>
        <fullName evidence="7">EF-hand domain-containing protein</fullName>
    </recommendedName>
</protein>
<dbReference type="PANTHER" id="PTHR31323">
    <property type="entry name" value="MECHANOSENSITIVE ION CHANNEL PROTEIN MSY2"/>
    <property type="match status" value="1"/>
</dbReference>
<reference evidence="9" key="1">
    <citation type="journal article" date="2018" name="Nat. Microbiol.">
        <title>Leveraging single-cell genomics to expand the fungal tree of life.</title>
        <authorList>
            <person name="Ahrendt S.R."/>
            <person name="Quandt C.A."/>
            <person name="Ciobanu D."/>
            <person name="Clum A."/>
            <person name="Salamov A."/>
            <person name="Andreopoulos B."/>
            <person name="Cheng J.F."/>
            <person name="Woyke T."/>
            <person name="Pelin A."/>
            <person name="Henrissat B."/>
            <person name="Reynolds N.K."/>
            <person name="Benny G.L."/>
            <person name="Smith M.E."/>
            <person name="James T.Y."/>
            <person name="Grigoriev I.V."/>
        </authorList>
    </citation>
    <scope>NUCLEOTIDE SEQUENCE [LARGE SCALE GENOMIC DNA]</scope>
    <source>
        <strain evidence="9">CSF55</strain>
    </source>
</reference>
<dbReference type="SUPFAM" id="SSF47473">
    <property type="entry name" value="EF-hand"/>
    <property type="match status" value="1"/>
</dbReference>
<feature type="transmembrane region" description="Helical" evidence="6">
    <location>
        <begin position="375"/>
        <end position="392"/>
    </location>
</feature>
<dbReference type="InterPro" id="IPR011992">
    <property type="entry name" value="EF-hand-dom_pair"/>
</dbReference>
<dbReference type="InterPro" id="IPR018247">
    <property type="entry name" value="EF_Hand_1_Ca_BS"/>
</dbReference>
<sequence length="597" mass="68299">MSETTPKIQITETNLKGDFKILRSVKSNDLPSLTNENLRSPANLKAALEVNRMSVFDWNNDDDLDDHESNRDSKIKLNPSKRFYKVDLVFLGYKLSFYAAMVAGMSVAALPAILYVVFDISLPSSYMLVNIPPHVWSIFAAVAYSSIFLIDMFCSLIAFILGKTLSLAKREYLERILIGVMISSVMYAIEKFMIHYIAFNFHKMAYSARLLKNRYESRIVDELISRKKKGMSFRIFNQKRSEETIETADNLEQEHYPLLDWKSFKDTFKLLKVENMYKVNSKVKTLQEAKKTAKELFQFYSANSGRDYLIEDDLKICFSNKKILQEAFGVIDTDQNGELSRKEFKHFIVNVYKEKGNITKSLVDVANAMSKLDRILFGVCLVILAFIWLALYDIAIQNLLTLIASLIIATNVIVGNSAKNTFESVIFLFVSHPYDVGDTICVDKVEYVVQKINLLNTIVKRWDGVIIYLPNYILSNSQIGNFRRSAELRQRVDLEISSSTSWEQLSQLKTNLNSFVKEYGLDFLKIDIYPIETFSLELIKFSVIVTAKPTTDPVLKCARFAKFLQRIDQILKELKINVYSTIGHPNSTINGPALGIN</sequence>
<organism evidence="8 9">
    <name type="scientific">Rozella allomycis (strain CSF55)</name>
    <dbReference type="NCBI Taxonomy" id="988480"/>
    <lineage>
        <taxon>Eukaryota</taxon>
        <taxon>Fungi</taxon>
        <taxon>Fungi incertae sedis</taxon>
        <taxon>Cryptomycota</taxon>
        <taxon>Cryptomycota incertae sedis</taxon>
        <taxon>Rozella</taxon>
    </lineage>
</organism>
<feature type="domain" description="EF-hand" evidence="7">
    <location>
        <begin position="319"/>
        <end position="354"/>
    </location>
</feature>
<gene>
    <name evidence="8" type="ORF">ROZALSC1DRAFT_28473</name>
</gene>
<evidence type="ECO:0000259" key="7">
    <source>
        <dbReference type="PROSITE" id="PS50222"/>
    </source>
</evidence>
<dbReference type="Gene3D" id="2.30.30.60">
    <property type="match status" value="1"/>
</dbReference>
<dbReference type="Proteomes" id="UP000281549">
    <property type="component" value="Unassembled WGS sequence"/>
</dbReference>
<evidence type="ECO:0000256" key="1">
    <source>
        <dbReference type="ARBA" id="ARBA00004370"/>
    </source>
</evidence>
<dbReference type="GO" id="GO:0005509">
    <property type="term" value="F:calcium ion binding"/>
    <property type="evidence" value="ECO:0007669"/>
    <property type="project" value="InterPro"/>
</dbReference>
<proteinExistence type="predicted"/>
<evidence type="ECO:0000256" key="4">
    <source>
        <dbReference type="ARBA" id="ARBA00022989"/>
    </source>
</evidence>
<dbReference type="GO" id="GO:0016020">
    <property type="term" value="C:membrane"/>
    <property type="evidence" value="ECO:0007669"/>
    <property type="project" value="UniProtKB-SubCell"/>
</dbReference>
<feature type="transmembrane region" description="Helical" evidence="6">
    <location>
        <begin position="138"/>
        <end position="160"/>
    </location>
</feature>
<evidence type="ECO:0000256" key="2">
    <source>
        <dbReference type="ARBA" id="ARBA00022692"/>
    </source>
</evidence>
<dbReference type="PROSITE" id="PS00018">
    <property type="entry name" value="EF_HAND_1"/>
    <property type="match status" value="1"/>
</dbReference>
<dbReference type="InterPro" id="IPR002048">
    <property type="entry name" value="EF_hand_dom"/>
</dbReference>
<keyword evidence="4 6" id="KW-1133">Transmembrane helix</keyword>
<dbReference type="PANTHER" id="PTHR31323:SF1">
    <property type="entry name" value="MECHANOSENSITIVE ION CHANNEL PROTEIN"/>
    <property type="match status" value="1"/>
</dbReference>
<dbReference type="EMBL" id="ML005129">
    <property type="protein sequence ID" value="RKP19989.1"/>
    <property type="molecule type" value="Genomic_DNA"/>
</dbReference>
<feature type="transmembrane region" description="Helical" evidence="6">
    <location>
        <begin position="95"/>
        <end position="118"/>
    </location>
</feature>
<accession>A0A4V1J016</accession>
<dbReference type="GO" id="GO:0005262">
    <property type="term" value="F:calcium channel activity"/>
    <property type="evidence" value="ECO:0007669"/>
    <property type="project" value="TreeGrafter"/>
</dbReference>
<evidence type="ECO:0000256" key="6">
    <source>
        <dbReference type="SAM" id="Phobius"/>
    </source>
</evidence>